<dbReference type="Pfam" id="PF00109">
    <property type="entry name" value="ketoacyl-synt"/>
    <property type="match status" value="1"/>
</dbReference>
<dbReference type="PROSITE" id="PS50075">
    <property type="entry name" value="CARRIER"/>
    <property type="match status" value="2"/>
</dbReference>
<dbReference type="PROSITE" id="PS00606">
    <property type="entry name" value="KS3_1"/>
    <property type="match status" value="1"/>
</dbReference>
<evidence type="ECO:0000259" key="5">
    <source>
        <dbReference type="PROSITE" id="PS50075"/>
    </source>
</evidence>
<dbReference type="InterPro" id="IPR016039">
    <property type="entry name" value="Thiolase-like"/>
</dbReference>
<dbReference type="SUPFAM" id="SSF52151">
    <property type="entry name" value="FabD/lysophospholipase-like"/>
    <property type="match status" value="1"/>
</dbReference>
<dbReference type="SUPFAM" id="SSF47336">
    <property type="entry name" value="ACP-like"/>
    <property type="match status" value="2"/>
</dbReference>
<evidence type="ECO:0000313" key="7">
    <source>
        <dbReference type="EMBL" id="MFD1939228.1"/>
    </source>
</evidence>
<dbReference type="InterPro" id="IPR050091">
    <property type="entry name" value="PKS_NRPS_Biosynth_Enz"/>
</dbReference>
<feature type="domain" description="Ketosynthase family 3 (KS3)" evidence="6">
    <location>
        <begin position="158"/>
        <end position="569"/>
    </location>
</feature>
<dbReference type="SMART" id="SM00822">
    <property type="entry name" value="PKS_KR"/>
    <property type="match status" value="1"/>
</dbReference>
<dbReference type="Pfam" id="PF00550">
    <property type="entry name" value="PP-binding"/>
    <property type="match status" value="2"/>
</dbReference>
<comment type="caution">
    <text evidence="7">The sequence shown here is derived from an EMBL/GenBank/DDBJ whole genome shotgun (WGS) entry which is preliminary data.</text>
</comment>
<feature type="region of interest" description="Disordered" evidence="4">
    <location>
        <begin position="979"/>
        <end position="1006"/>
    </location>
</feature>
<dbReference type="PROSITE" id="PS00012">
    <property type="entry name" value="PHOSPHOPANTETHEINE"/>
    <property type="match status" value="1"/>
</dbReference>
<feature type="compositionally biased region" description="Low complexity" evidence="4">
    <location>
        <begin position="982"/>
        <end position="993"/>
    </location>
</feature>
<dbReference type="Pfam" id="PF00698">
    <property type="entry name" value="Acyl_transf_1"/>
    <property type="match status" value="1"/>
</dbReference>
<reference evidence="8" key="1">
    <citation type="journal article" date="2019" name="Int. J. Syst. Evol. Microbiol.">
        <title>The Global Catalogue of Microorganisms (GCM) 10K type strain sequencing project: providing services to taxonomists for standard genome sequencing and annotation.</title>
        <authorList>
            <consortium name="The Broad Institute Genomics Platform"/>
            <consortium name="The Broad Institute Genome Sequencing Center for Infectious Disease"/>
            <person name="Wu L."/>
            <person name="Ma J."/>
        </authorList>
    </citation>
    <scope>NUCLEOTIDE SEQUENCE [LARGE SCALE GENOMIC DNA]</scope>
    <source>
        <strain evidence="8">ICMP 6774ER</strain>
    </source>
</reference>
<dbReference type="InterPro" id="IPR001031">
    <property type="entry name" value="Thioesterase"/>
</dbReference>
<dbReference type="InterPro" id="IPR013968">
    <property type="entry name" value="PKS_KR"/>
</dbReference>
<dbReference type="Pfam" id="PF16197">
    <property type="entry name" value="KAsynt_C_assoc"/>
    <property type="match status" value="1"/>
</dbReference>
<dbReference type="InterPro" id="IPR057326">
    <property type="entry name" value="KR_dom"/>
</dbReference>
<dbReference type="SUPFAM" id="SSF51735">
    <property type="entry name" value="NAD(P)-binding Rossmann-fold domains"/>
    <property type="match status" value="2"/>
</dbReference>
<dbReference type="InterPro" id="IPR032821">
    <property type="entry name" value="PKS_assoc"/>
</dbReference>
<feature type="domain" description="Carrier" evidence="5">
    <location>
        <begin position="1"/>
        <end position="79"/>
    </location>
</feature>
<dbReference type="PROSITE" id="PS52004">
    <property type="entry name" value="KS3_2"/>
    <property type="match status" value="1"/>
</dbReference>
<sequence>MDVLGDGEIRRFLTERISSRCATDDVDPDRPLEEYGLSSRDAMGIAGELAELVGRELPPTLVWEHPTINRLAAALSSPGPLSDLADDRAPEPHPTGGRPSGPRPHPVEGRSSYPHHHSVEGRSSGAYHLVEGRSSDGYHLVEGRSHEARPHPVQGRAPEPIAVVGVGCRLPGAEGPEAFWDLLVHGRDAVRTVPEGRWERFDDGTARTAEALRRTTRHGGFLDDIEGFDAEFFGIPPGEAATMDPQQRLLLETAWDAFEHGGIAPRSLRGSRTACFVGISGNEYAHLTTADPASVEAWTATGAAFSIAANRLSYLLDLRGPSMAVDTACSSSLVAIHLAVNSLRAGESDLALAAGVNLLLSPVVTMAFDQAGGTAPDGRCKAFDASADGMVRAEGCGAVVLKRLSDALRDNDRVLAVVTASAVNQDGRSNGLVAPNPDAQRDLLRGVYADLDRGPDHIEAHGTGTFLGDPIEARAIAAALPCPVLIGSVKTNLGHLEAAAGVTGFIKSVLSLHHGLIPPSLHVHTPNPHVPWESLTLVTEPTPWPRPDARAGVSSFGFGGTNAHIVLDAHHEPATLARATGTPRARVLGESTRATGTPPARVLSEGSRTTGTPPARVLVLSDTSADRVREQAADLAAWLTTHRDPSGGSPDSGAWLGDVAYTLARRAGRGRVGAAVVGRTADELVRALATVEPGPAGGKGPVWVFSGYGAQWPGMVRDLYAAEPVFREAVDELAPLLKAEGGIDPHDREASGVAHLQPMIFAVQIALSRLWTAYGIRPAAVIGHSMGEVAAAVVAGGLGLHDGVRVICRRARLLGSLGGGGSMAVLEVAAEEVPAGLHVAVHSSPAQTVVTGDADGMARFAAEVGASGRYARVLTAEGAGHSPQVRPLQPLLRAELEPINPRKPSIPFYSTVLDDPRETPTFEPAYWAAGIRRPVRLMQAVRAAAEDGHTVFTEIGPHPVLAAPLRDSLPRSVLVTHSIARPPSSGAGPAPDGQGEGGSGERGPGVKGFEEQVARVAAAVPPCLDGRVVDVPRPRWRRERHWVAERPRTAGGHPVLGAHVETPAGDSWSPVLDDLSEAPWHLDEATWHRQGVAVLPVEAVARLALAASGGDVVEDVALYALLPLPARVTVTRVGGRVEVHAKDAAGVWKMYGSAGEGGSADARERIGLFRVDGSCEGIETREIQEAGVPVRLADKLVERLWTPAPLADDQVAPAREWLILADEGDPRAGRLASFLPAGPEGDPLLLVPVNPDPASVLLDLARMAGGRRLRIVTERAQAVVAGEPGEPAAASLRGVIRVLALEHPELRASLIDVDDLSALARELACDSDDDEVAWRGGVRYAARLRRAELPEPARHRGVPAVVREGGGYLITGGYGTLGLLVARWLAERGAGRVVVNGRSGPSAEAAAHLAGLPAVEVVTGDLAAEGTAARLVAAATEGGLRLCGVVHAAGALDDSLVADLTRASIERVWAAKATGGRRLDEATRGHDLDWWVAFSSAASLLGSPGQAAYVMANAYLDALCDLRRAEGAPAVSIAWGTWAGANPLPAVVPLTPEEGIEALEALLRRGLSAGVVRLDPAKATAVFPGVGRMPYFSMVVEGAGDRRPDLGELAPEEALRVIGARVRERVAGVLGLDARWLEESGDAPGGTVLTDLGLDSLAATRLRGSFEHDFGVALPAGLLLRGGTLDGVVRALAAELGVERAGPVEMGPRDAAERLVVRVAGEVVGRVLGVNEAVPAEVLPALEREVGRRVAGVTVAEVADGVRNLDEKEAGRGIVRPLTAGLAPPGAHRGPLFLAHPAGGTTGVYLRLASLLGTPVFGLERVEGADGIPERAAAYAEAITGTCPAPYRIGGWSFGGIMAFEIARLLGDAVELVAMIDSGLPAPLDPAALTRVHARRYADFSQYLRDTYGAAISLTYDELAELGESEQLALTEARIEASGVLTGLSPAILRHQRTSHQDTLAIERYQCGPYQGRVVLYRSTEPTPWAVEDVRYAHTDDPARGFAPFAKNLEIVPVHGSHHLNLLDPPHVEIVAAHLRGLL</sequence>
<dbReference type="InterPro" id="IPR016035">
    <property type="entry name" value="Acyl_Trfase/lysoPLipase"/>
</dbReference>
<protein>
    <submittedName>
        <fullName evidence="7">SDR family NAD(P)-dependent oxidoreductase</fullName>
    </submittedName>
</protein>
<dbReference type="Gene3D" id="3.40.366.10">
    <property type="entry name" value="Malonyl-Coenzyme A Acyl Carrier Protein, domain 2"/>
    <property type="match status" value="1"/>
</dbReference>
<dbReference type="Gene3D" id="3.30.70.250">
    <property type="entry name" value="Malonyl-CoA ACP transacylase, ACP-binding"/>
    <property type="match status" value="1"/>
</dbReference>
<evidence type="ECO:0000256" key="3">
    <source>
        <dbReference type="ARBA" id="ARBA00022679"/>
    </source>
</evidence>
<dbReference type="CDD" id="cd00833">
    <property type="entry name" value="PKS"/>
    <property type="match status" value="1"/>
</dbReference>
<feature type="compositionally biased region" description="Gly residues" evidence="4">
    <location>
        <begin position="994"/>
        <end position="1006"/>
    </location>
</feature>
<dbReference type="Gene3D" id="1.10.1200.10">
    <property type="entry name" value="ACP-like"/>
    <property type="match status" value="2"/>
</dbReference>
<name>A0ABW4TB47_9ACTN</name>
<dbReference type="InterPro" id="IPR006162">
    <property type="entry name" value="Ppantetheine_attach_site"/>
</dbReference>
<keyword evidence="3" id="KW-0808">Transferase</keyword>
<dbReference type="CDD" id="cd08955">
    <property type="entry name" value="KR_2_FAS_SDR_x"/>
    <property type="match status" value="1"/>
</dbReference>
<dbReference type="InterPro" id="IPR036736">
    <property type="entry name" value="ACP-like_sf"/>
</dbReference>
<dbReference type="PANTHER" id="PTHR43775:SF37">
    <property type="entry name" value="SI:DKEY-61P9.11"/>
    <property type="match status" value="1"/>
</dbReference>
<dbReference type="Proteomes" id="UP001597368">
    <property type="component" value="Unassembled WGS sequence"/>
</dbReference>
<dbReference type="EMBL" id="JBHUFV010000080">
    <property type="protein sequence ID" value="MFD1939228.1"/>
    <property type="molecule type" value="Genomic_DNA"/>
</dbReference>
<keyword evidence="2" id="KW-0597">Phosphoprotein</keyword>
<accession>A0ABW4TB47</accession>
<dbReference type="SUPFAM" id="SSF53901">
    <property type="entry name" value="Thiolase-like"/>
    <property type="match status" value="1"/>
</dbReference>
<dbReference type="Gene3D" id="3.40.50.1820">
    <property type="entry name" value="alpha/beta hydrolase"/>
    <property type="match status" value="1"/>
</dbReference>
<dbReference type="InterPro" id="IPR036291">
    <property type="entry name" value="NAD(P)-bd_dom_sf"/>
</dbReference>
<dbReference type="SMART" id="SM00825">
    <property type="entry name" value="PKS_KS"/>
    <property type="match status" value="1"/>
</dbReference>
<dbReference type="Gene3D" id="3.40.50.720">
    <property type="entry name" value="NAD(P)-binding Rossmann-like Domain"/>
    <property type="match status" value="1"/>
</dbReference>
<evidence type="ECO:0000259" key="6">
    <source>
        <dbReference type="PROSITE" id="PS52004"/>
    </source>
</evidence>
<dbReference type="Pfam" id="PF00975">
    <property type="entry name" value="Thioesterase"/>
    <property type="match status" value="1"/>
</dbReference>
<dbReference type="InterPro" id="IPR014043">
    <property type="entry name" value="Acyl_transferase_dom"/>
</dbReference>
<dbReference type="InterPro" id="IPR014031">
    <property type="entry name" value="Ketoacyl_synth_C"/>
</dbReference>
<feature type="region of interest" description="Disordered" evidence="4">
    <location>
        <begin position="79"/>
        <end position="121"/>
    </location>
</feature>
<evidence type="ECO:0000256" key="1">
    <source>
        <dbReference type="ARBA" id="ARBA00022450"/>
    </source>
</evidence>
<dbReference type="Pfam" id="PF02801">
    <property type="entry name" value="Ketoacyl-synt_C"/>
    <property type="match status" value="1"/>
</dbReference>
<dbReference type="InterPro" id="IPR020806">
    <property type="entry name" value="PKS_PP-bd"/>
</dbReference>
<keyword evidence="8" id="KW-1185">Reference proteome</keyword>
<dbReference type="RefSeq" id="WP_379581309.1">
    <property type="nucleotide sequence ID" value="NZ_JBHUFV010000080.1"/>
</dbReference>
<dbReference type="InterPro" id="IPR029058">
    <property type="entry name" value="AB_hydrolase_fold"/>
</dbReference>
<feature type="region of interest" description="Disordered" evidence="4">
    <location>
        <begin position="592"/>
        <end position="614"/>
    </location>
</feature>
<gene>
    <name evidence="7" type="ORF">ACFSKW_47980</name>
</gene>
<keyword evidence="1" id="KW-0596">Phosphopantetheine</keyword>
<proteinExistence type="predicted"/>
<dbReference type="InterPro" id="IPR020841">
    <property type="entry name" value="PKS_Beta-ketoAc_synthase_dom"/>
</dbReference>
<dbReference type="PANTHER" id="PTHR43775">
    <property type="entry name" value="FATTY ACID SYNTHASE"/>
    <property type="match status" value="1"/>
</dbReference>
<dbReference type="SMART" id="SM00823">
    <property type="entry name" value="PKS_PP"/>
    <property type="match status" value="2"/>
</dbReference>
<feature type="domain" description="Carrier" evidence="5">
    <location>
        <begin position="1613"/>
        <end position="1696"/>
    </location>
</feature>
<dbReference type="InterPro" id="IPR009081">
    <property type="entry name" value="PP-bd_ACP"/>
</dbReference>
<evidence type="ECO:0000256" key="2">
    <source>
        <dbReference type="ARBA" id="ARBA00022553"/>
    </source>
</evidence>
<dbReference type="Pfam" id="PF08659">
    <property type="entry name" value="KR"/>
    <property type="match status" value="1"/>
</dbReference>
<dbReference type="SMART" id="SM00827">
    <property type="entry name" value="PKS_AT"/>
    <property type="match status" value="1"/>
</dbReference>
<dbReference type="InterPro" id="IPR014030">
    <property type="entry name" value="Ketoacyl_synth_N"/>
</dbReference>
<dbReference type="SUPFAM" id="SSF53474">
    <property type="entry name" value="alpha/beta-Hydrolases"/>
    <property type="match status" value="1"/>
</dbReference>
<dbReference type="InterPro" id="IPR018201">
    <property type="entry name" value="Ketoacyl_synth_AS"/>
</dbReference>
<organism evidence="7 8">
    <name type="scientific">Nonomuraea mangrovi</name>
    <dbReference type="NCBI Taxonomy" id="2316207"/>
    <lineage>
        <taxon>Bacteria</taxon>
        <taxon>Bacillati</taxon>
        <taxon>Actinomycetota</taxon>
        <taxon>Actinomycetes</taxon>
        <taxon>Streptosporangiales</taxon>
        <taxon>Streptosporangiaceae</taxon>
        <taxon>Nonomuraea</taxon>
    </lineage>
</organism>
<evidence type="ECO:0000256" key="4">
    <source>
        <dbReference type="SAM" id="MobiDB-lite"/>
    </source>
</evidence>
<dbReference type="Gene3D" id="3.40.47.10">
    <property type="match status" value="1"/>
</dbReference>
<dbReference type="InterPro" id="IPR001227">
    <property type="entry name" value="Ac_transferase_dom_sf"/>
</dbReference>
<evidence type="ECO:0000313" key="8">
    <source>
        <dbReference type="Proteomes" id="UP001597368"/>
    </source>
</evidence>